<dbReference type="InterPro" id="IPR042921">
    <property type="entry name" value="CSTL1"/>
</dbReference>
<dbReference type="Pfam" id="PF00031">
    <property type="entry name" value="Cystatin"/>
    <property type="match status" value="1"/>
</dbReference>
<reference evidence="5 6" key="1">
    <citation type="submission" date="2016-06" db="EMBL/GenBank/DDBJ databases">
        <title>The Draft Genome Sequence and Annotation of the Desert Woodrat Neotoma lepida.</title>
        <authorList>
            <person name="Campbell M."/>
            <person name="Oakeson K.F."/>
            <person name="Yandell M."/>
            <person name="Halpert J.R."/>
            <person name="Dearing D."/>
        </authorList>
    </citation>
    <scope>NUCLEOTIDE SEQUENCE [LARGE SCALE GENOMIC DNA]</scope>
    <source>
        <strain evidence="5">417</strain>
        <tissue evidence="5">Liver</tissue>
    </source>
</reference>
<gene>
    <name evidence="5" type="ORF">A6R68_03233</name>
</gene>
<accession>A0A1A6GS99</accession>
<evidence type="ECO:0000313" key="6">
    <source>
        <dbReference type="Proteomes" id="UP000092124"/>
    </source>
</evidence>
<evidence type="ECO:0000256" key="3">
    <source>
        <dbReference type="SAM" id="SignalP"/>
    </source>
</evidence>
<comment type="caution">
    <text evidence="5">The sequence shown here is derived from an EMBL/GenBank/DDBJ whole genome shotgun (WGS) entry which is preliminary data.</text>
</comment>
<keyword evidence="6" id="KW-1185">Reference proteome</keyword>
<evidence type="ECO:0000259" key="4">
    <source>
        <dbReference type="SMART" id="SM00043"/>
    </source>
</evidence>
<dbReference type="GO" id="GO:0004869">
    <property type="term" value="F:cysteine-type endopeptidase inhibitor activity"/>
    <property type="evidence" value="ECO:0007669"/>
    <property type="project" value="InterPro"/>
</dbReference>
<dbReference type="Proteomes" id="UP000092124">
    <property type="component" value="Unassembled WGS sequence"/>
</dbReference>
<feature type="signal peptide" evidence="3">
    <location>
        <begin position="1"/>
        <end position="25"/>
    </location>
</feature>
<dbReference type="SUPFAM" id="SSF54403">
    <property type="entry name" value="Cystatin/monellin"/>
    <property type="match status" value="1"/>
</dbReference>
<dbReference type="EMBL" id="LZPO01076022">
    <property type="protein sequence ID" value="OBS68227.1"/>
    <property type="molecule type" value="Genomic_DNA"/>
</dbReference>
<dbReference type="InterPro" id="IPR000010">
    <property type="entry name" value="Cystatin_dom"/>
</dbReference>
<name>A0A1A6GS99_NEOLE</name>
<feature type="chain" id="PRO_5018562377" description="Cystatin domain-containing protein" evidence="3">
    <location>
        <begin position="26"/>
        <end position="179"/>
    </location>
</feature>
<dbReference type="PANTHER" id="PTHR47887">
    <property type="entry name" value="CYSTATIN-LIKE 1"/>
    <property type="match status" value="1"/>
</dbReference>
<keyword evidence="3" id="KW-0732">Signal</keyword>
<evidence type="ECO:0000256" key="2">
    <source>
        <dbReference type="ARBA" id="ARBA00023157"/>
    </source>
</evidence>
<dbReference type="PANTHER" id="PTHR47887:SF1">
    <property type="entry name" value="CYSTATIN-LIKE 1"/>
    <property type="match status" value="1"/>
</dbReference>
<dbReference type="OrthoDB" id="1908104at2759"/>
<evidence type="ECO:0000313" key="5">
    <source>
        <dbReference type="EMBL" id="OBS68227.1"/>
    </source>
</evidence>
<protein>
    <recommendedName>
        <fullName evidence="4">Cystatin domain-containing protein</fullName>
    </recommendedName>
</protein>
<dbReference type="InterPro" id="IPR046350">
    <property type="entry name" value="Cystatin_sf"/>
</dbReference>
<dbReference type="Gene3D" id="3.10.450.10">
    <property type="match status" value="1"/>
</dbReference>
<feature type="non-terminal residue" evidence="5">
    <location>
        <position position="179"/>
    </location>
</feature>
<dbReference type="AlphaFoldDB" id="A0A1A6GS99"/>
<sequence length="179" mass="20398">MEWRARGLRMPLLLLLVTVVVMAKATYIQRWGGFKEKATSMENMNSTLHFLIQSYNNASHDTYLFRVQKLIQSQMQLTTGVEYLVTVKIGRTKCKKNETKKASCPLQSSKMKKSLICTSLVYTVPWMNYYRLWNNSCQGSRVSTATPNQRATEITVLGATLGKSLLDKYLNSISYPIPV</sequence>
<keyword evidence="2" id="KW-1015">Disulfide bond</keyword>
<comment type="similarity">
    <text evidence="1">Belongs to the cystatin family.</text>
</comment>
<proteinExistence type="inferred from homology"/>
<dbReference type="FunFam" id="3.10.450.10:FF:000004">
    <property type="entry name" value="Cystatin C"/>
    <property type="match status" value="1"/>
</dbReference>
<organism evidence="5 6">
    <name type="scientific">Neotoma lepida</name>
    <name type="common">Desert woodrat</name>
    <dbReference type="NCBI Taxonomy" id="56216"/>
    <lineage>
        <taxon>Eukaryota</taxon>
        <taxon>Metazoa</taxon>
        <taxon>Chordata</taxon>
        <taxon>Craniata</taxon>
        <taxon>Vertebrata</taxon>
        <taxon>Euteleostomi</taxon>
        <taxon>Mammalia</taxon>
        <taxon>Eutheria</taxon>
        <taxon>Euarchontoglires</taxon>
        <taxon>Glires</taxon>
        <taxon>Rodentia</taxon>
        <taxon>Myomorpha</taxon>
        <taxon>Muroidea</taxon>
        <taxon>Cricetidae</taxon>
        <taxon>Neotominae</taxon>
        <taxon>Neotoma</taxon>
    </lineage>
</organism>
<evidence type="ECO:0000256" key="1">
    <source>
        <dbReference type="ARBA" id="ARBA00009403"/>
    </source>
</evidence>
<dbReference type="SMART" id="SM00043">
    <property type="entry name" value="CY"/>
    <property type="match status" value="1"/>
</dbReference>
<dbReference type="CDD" id="cd00042">
    <property type="entry name" value="CY"/>
    <property type="match status" value="1"/>
</dbReference>
<feature type="domain" description="Cystatin" evidence="4">
    <location>
        <begin position="29"/>
        <end position="138"/>
    </location>
</feature>